<sequence length="306" mass="34554">MSSAIGVDVAETLDEVAMNPDSTVYHSQRHADVETCLCSDNHMVEVSPPSRGDLYTEMDGVPLEGQEFMEPFEGMDFDSIDAAREYYNAYARVTGFSIRVDKNRRSLSTKEVVMQSFVCYKEGHRRRKKSDKETQRTIPITREGCKAMLMVNKREGLWRVTKFVRDHNHELLSMGKVHFLRSHRKSSAPPKIIHDTCKDGVSTNLVISLLNEQSGENGSKSEEVYRIALNALKKANDEVIAAFSNLTVVDESIFQSAKSEANSSKNKSVIVFEPPNVLKKDSIINSQQPFFFSIPMYICLQLSGKR</sequence>
<feature type="domain" description="FAR1" evidence="1">
    <location>
        <begin position="85"/>
        <end position="172"/>
    </location>
</feature>
<dbReference type="AlphaFoldDB" id="A0AAV7EGZ8"/>
<dbReference type="InterPro" id="IPR004330">
    <property type="entry name" value="FAR1_DNA_bnd_dom"/>
</dbReference>
<dbReference type="EMBL" id="JAINDJ010000005">
    <property type="protein sequence ID" value="KAG9448118.1"/>
    <property type="molecule type" value="Genomic_DNA"/>
</dbReference>
<dbReference type="Pfam" id="PF03101">
    <property type="entry name" value="FAR1"/>
    <property type="match status" value="1"/>
</dbReference>
<evidence type="ECO:0000313" key="3">
    <source>
        <dbReference type="Proteomes" id="UP000825729"/>
    </source>
</evidence>
<dbReference type="PANTHER" id="PTHR46328:SF27">
    <property type="entry name" value="OS12G0287500 PROTEIN"/>
    <property type="match status" value="1"/>
</dbReference>
<dbReference type="Proteomes" id="UP000825729">
    <property type="component" value="Unassembled WGS sequence"/>
</dbReference>
<accession>A0AAV7EGZ8</accession>
<name>A0AAV7EGZ8_ARIFI</name>
<dbReference type="PANTHER" id="PTHR46328">
    <property type="entry name" value="FAR-RED IMPAIRED RESPONSIVE (FAR1) FAMILY PROTEIN-RELATED"/>
    <property type="match status" value="1"/>
</dbReference>
<organism evidence="2 3">
    <name type="scientific">Aristolochia fimbriata</name>
    <name type="common">White veined hardy Dutchman's pipe vine</name>
    <dbReference type="NCBI Taxonomy" id="158543"/>
    <lineage>
        <taxon>Eukaryota</taxon>
        <taxon>Viridiplantae</taxon>
        <taxon>Streptophyta</taxon>
        <taxon>Embryophyta</taxon>
        <taxon>Tracheophyta</taxon>
        <taxon>Spermatophyta</taxon>
        <taxon>Magnoliopsida</taxon>
        <taxon>Magnoliidae</taxon>
        <taxon>Piperales</taxon>
        <taxon>Aristolochiaceae</taxon>
        <taxon>Aristolochia</taxon>
    </lineage>
</organism>
<keyword evidence="3" id="KW-1185">Reference proteome</keyword>
<protein>
    <recommendedName>
        <fullName evidence="1">FAR1 domain-containing protein</fullName>
    </recommendedName>
</protein>
<evidence type="ECO:0000313" key="2">
    <source>
        <dbReference type="EMBL" id="KAG9448118.1"/>
    </source>
</evidence>
<comment type="caution">
    <text evidence="2">The sequence shown here is derived from an EMBL/GenBank/DDBJ whole genome shotgun (WGS) entry which is preliminary data.</text>
</comment>
<evidence type="ECO:0000259" key="1">
    <source>
        <dbReference type="Pfam" id="PF03101"/>
    </source>
</evidence>
<proteinExistence type="predicted"/>
<reference evidence="2 3" key="1">
    <citation type="submission" date="2021-07" db="EMBL/GenBank/DDBJ databases">
        <title>The Aristolochia fimbriata genome: insights into angiosperm evolution, floral development and chemical biosynthesis.</title>
        <authorList>
            <person name="Jiao Y."/>
        </authorList>
    </citation>
    <scope>NUCLEOTIDE SEQUENCE [LARGE SCALE GENOMIC DNA]</scope>
    <source>
        <strain evidence="2">IBCAS-2021</strain>
        <tissue evidence="2">Leaf</tissue>
    </source>
</reference>
<gene>
    <name evidence="2" type="ORF">H6P81_014246</name>
</gene>